<protein>
    <recommendedName>
        <fullName evidence="4">Lipoprotein</fullName>
    </recommendedName>
</protein>
<evidence type="ECO:0000256" key="1">
    <source>
        <dbReference type="SAM" id="Phobius"/>
    </source>
</evidence>
<evidence type="ECO:0008006" key="4">
    <source>
        <dbReference type="Google" id="ProtNLM"/>
    </source>
</evidence>
<gene>
    <name evidence="2" type="ORF">Cva_00551</name>
</gene>
<keyword evidence="3" id="KW-1185">Reference proteome</keyword>
<keyword evidence="1" id="KW-0472">Membrane</keyword>
<evidence type="ECO:0000313" key="3">
    <source>
        <dbReference type="Proteomes" id="UP000036771"/>
    </source>
</evidence>
<evidence type="ECO:0000313" key="2">
    <source>
        <dbReference type="EMBL" id="GAO97910.1"/>
    </source>
</evidence>
<sequence>MNLHDPETQTTLSIMGLLLTSMLVLLTLAGCANIPDGDASSLPLPCCRKQKL</sequence>
<comment type="caution">
    <text evidence="2">The sequence shown here is derived from an EMBL/GenBank/DDBJ whole genome shotgun (WGS) entry which is preliminary data.</text>
</comment>
<keyword evidence="1" id="KW-1133">Transmembrane helix</keyword>
<proteinExistence type="predicted"/>
<name>A0A0K8MBK0_9PROT</name>
<dbReference type="Proteomes" id="UP000036771">
    <property type="component" value="Unassembled WGS sequence"/>
</dbReference>
<dbReference type="AlphaFoldDB" id="A0A0K8MBK0"/>
<reference evidence="2 3" key="1">
    <citation type="submission" date="2015-03" db="EMBL/GenBank/DDBJ databases">
        <title>Caedibacter varicaedens, whole genome shotgun sequence.</title>
        <authorList>
            <person name="Suzuki H."/>
            <person name="Dapper A.L."/>
            <person name="Gibson A.K."/>
            <person name="Jackson C."/>
            <person name="Lee H."/>
            <person name="Pejaver V.R."/>
            <person name="Doak T."/>
            <person name="Lynch M."/>
        </authorList>
    </citation>
    <scope>NUCLEOTIDE SEQUENCE [LARGE SCALE GENOMIC DNA]</scope>
</reference>
<dbReference type="EMBL" id="BBVC01000020">
    <property type="protein sequence ID" value="GAO97910.1"/>
    <property type="molecule type" value="Genomic_DNA"/>
</dbReference>
<organism evidence="2 3">
    <name type="scientific">Caedimonas varicaedens</name>
    <dbReference type="NCBI Taxonomy" id="1629334"/>
    <lineage>
        <taxon>Bacteria</taxon>
        <taxon>Pseudomonadati</taxon>
        <taxon>Pseudomonadota</taxon>
        <taxon>Alphaproteobacteria</taxon>
        <taxon>Holosporales</taxon>
        <taxon>Caedimonadaceae</taxon>
        <taxon>Caedimonas</taxon>
    </lineage>
</organism>
<keyword evidence="1" id="KW-0812">Transmembrane</keyword>
<accession>A0A0K8MBK0</accession>
<feature type="transmembrane region" description="Helical" evidence="1">
    <location>
        <begin position="12"/>
        <end position="35"/>
    </location>
</feature>